<dbReference type="PaxDb" id="55529-EKX51539"/>
<evidence type="ECO:0000313" key="5">
    <source>
        <dbReference type="EnsemblProtists" id="EKX51539"/>
    </source>
</evidence>
<reference evidence="4 6" key="1">
    <citation type="journal article" date="2012" name="Nature">
        <title>Algal genomes reveal evolutionary mosaicism and the fate of nucleomorphs.</title>
        <authorList>
            <consortium name="DOE Joint Genome Institute"/>
            <person name="Curtis B.A."/>
            <person name="Tanifuji G."/>
            <person name="Burki F."/>
            <person name="Gruber A."/>
            <person name="Irimia M."/>
            <person name="Maruyama S."/>
            <person name="Arias M.C."/>
            <person name="Ball S.G."/>
            <person name="Gile G.H."/>
            <person name="Hirakawa Y."/>
            <person name="Hopkins J.F."/>
            <person name="Kuo A."/>
            <person name="Rensing S.A."/>
            <person name="Schmutz J."/>
            <person name="Symeonidi A."/>
            <person name="Elias M."/>
            <person name="Eveleigh R.J."/>
            <person name="Herman E.K."/>
            <person name="Klute M.J."/>
            <person name="Nakayama T."/>
            <person name="Obornik M."/>
            <person name="Reyes-Prieto A."/>
            <person name="Armbrust E.V."/>
            <person name="Aves S.J."/>
            <person name="Beiko R.G."/>
            <person name="Coutinho P."/>
            <person name="Dacks J.B."/>
            <person name="Durnford D.G."/>
            <person name="Fast N.M."/>
            <person name="Green B.R."/>
            <person name="Grisdale C.J."/>
            <person name="Hempel F."/>
            <person name="Henrissat B."/>
            <person name="Hoppner M.P."/>
            <person name="Ishida K."/>
            <person name="Kim E."/>
            <person name="Koreny L."/>
            <person name="Kroth P.G."/>
            <person name="Liu Y."/>
            <person name="Malik S.B."/>
            <person name="Maier U.G."/>
            <person name="McRose D."/>
            <person name="Mock T."/>
            <person name="Neilson J.A."/>
            <person name="Onodera N.T."/>
            <person name="Poole A.M."/>
            <person name="Pritham E.J."/>
            <person name="Richards T.A."/>
            <person name="Rocap G."/>
            <person name="Roy S.W."/>
            <person name="Sarai C."/>
            <person name="Schaack S."/>
            <person name="Shirato S."/>
            <person name="Slamovits C.H."/>
            <person name="Spencer D.F."/>
            <person name="Suzuki S."/>
            <person name="Worden A.Z."/>
            <person name="Zauner S."/>
            <person name="Barry K."/>
            <person name="Bell C."/>
            <person name="Bharti A.K."/>
            <person name="Crow J.A."/>
            <person name="Grimwood J."/>
            <person name="Kramer R."/>
            <person name="Lindquist E."/>
            <person name="Lucas S."/>
            <person name="Salamov A."/>
            <person name="McFadden G.I."/>
            <person name="Lane C.E."/>
            <person name="Keeling P.J."/>
            <person name="Gray M.W."/>
            <person name="Grigoriev I.V."/>
            <person name="Archibald J.M."/>
        </authorList>
    </citation>
    <scope>NUCLEOTIDE SEQUENCE</scope>
    <source>
        <strain evidence="4 6">CCMP2712</strain>
    </source>
</reference>
<dbReference type="Gene3D" id="1.25.40.20">
    <property type="entry name" value="Ankyrin repeat-containing domain"/>
    <property type="match status" value="1"/>
</dbReference>
<feature type="coiled-coil region" evidence="1">
    <location>
        <begin position="2310"/>
        <end position="2347"/>
    </location>
</feature>
<evidence type="ECO:0000313" key="4">
    <source>
        <dbReference type="EMBL" id="EKX51539.1"/>
    </source>
</evidence>
<keyword evidence="6" id="KW-1185">Reference proteome</keyword>
<dbReference type="SUPFAM" id="SSF48403">
    <property type="entry name" value="Ankyrin repeat"/>
    <property type="match status" value="1"/>
</dbReference>
<evidence type="ECO:0008006" key="7">
    <source>
        <dbReference type="Google" id="ProtNLM"/>
    </source>
</evidence>
<keyword evidence="3" id="KW-0732">Signal</keyword>
<feature type="chain" id="PRO_5008771877" description="Ig-like domain-containing protein" evidence="3">
    <location>
        <begin position="21"/>
        <end position="2356"/>
    </location>
</feature>
<protein>
    <recommendedName>
        <fullName evidence="7">Ig-like domain-containing protein</fullName>
    </recommendedName>
</protein>
<dbReference type="KEGG" id="gtt:GUITHDRAFT_134450"/>
<proteinExistence type="predicted"/>
<evidence type="ECO:0000313" key="6">
    <source>
        <dbReference type="Proteomes" id="UP000011087"/>
    </source>
</evidence>
<evidence type="ECO:0000256" key="1">
    <source>
        <dbReference type="SAM" id="Coils"/>
    </source>
</evidence>
<dbReference type="RefSeq" id="XP_005838519.1">
    <property type="nucleotide sequence ID" value="XM_005838462.1"/>
</dbReference>
<reference evidence="6" key="2">
    <citation type="submission" date="2012-11" db="EMBL/GenBank/DDBJ databases">
        <authorList>
            <person name="Kuo A."/>
            <person name="Curtis B.A."/>
            <person name="Tanifuji G."/>
            <person name="Burki F."/>
            <person name="Gruber A."/>
            <person name="Irimia M."/>
            <person name="Maruyama S."/>
            <person name="Arias M.C."/>
            <person name="Ball S.G."/>
            <person name="Gile G.H."/>
            <person name="Hirakawa Y."/>
            <person name="Hopkins J.F."/>
            <person name="Rensing S.A."/>
            <person name="Schmutz J."/>
            <person name="Symeonidi A."/>
            <person name="Elias M."/>
            <person name="Eveleigh R.J."/>
            <person name="Herman E.K."/>
            <person name="Klute M.J."/>
            <person name="Nakayama T."/>
            <person name="Obornik M."/>
            <person name="Reyes-Prieto A."/>
            <person name="Armbrust E.V."/>
            <person name="Aves S.J."/>
            <person name="Beiko R.G."/>
            <person name="Coutinho P."/>
            <person name="Dacks J.B."/>
            <person name="Durnford D.G."/>
            <person name="Fast N.M."/>
            <person name="Green B.R."/>
            <person name="Grisdale C."/>
            <person name="Hempe F."/>
            <person name="Henrissat B."/>
            <person name="Hoppner M.P."/>
            <person name="Ishida K.-I."/>
            <person name="Kim E."/>
            <person name="Koreny L."/>
            <person name="Kroth P.G."/>
            <person name="Liu Y."/>
            <person name="Malik S.-B."/>
            <person name="Maier U.G."/>
            <person name="McRose D."/>
            <person name="Mock T."/>
            <person name="Neilson J.A."/>
            <person name="Onodera N.T."/>
            <person name="Poole A.M."/>
            <person name="Pritham E.J."/>
            <person name="Richards T.A."/>
            <person name="Rocap G."/>
            <person name="Roy S.W."/>
            <person name="Sarai C."/>
            <person name="Schaack S."/>
            <person name="Shirato S."/>
            <person name="Slamovits C.H."/>
            <person name="Spencer D.F."/>
            <person name="Suzuki S."/>
            <person name="Worden A.Z."/>
            <person name="Zauner S."/>
            <person name="Barry K."/>
            <person name="Bell C."/>
            <person name="Bharti A.K."/>
            <person name="Crow J.A."/>
            <person name="Grimwood J."/>
            <person name="Kramer R."/>
            <person name="Lindquist E."/>
            <person name="Lucas S."/>
            <person name="Salamov A."/>
            <person name="McFadden G.I."/>
            <person name="Lane C.E."/>
            <person name="Keeling P.J."/>
            <person name="Gray M.W."/>
            <person name="Grigoriev I.V."/>
            <person name="Archibald J.M."/>
        </authorList>
    </citation>
    <scope>NUCLEOTIDE SEQUENCE</scope>
    <source>
        <strain evidence="6">CCMP2712</strain>
    </source>
</reference>
<keyword evidence="1" id="KW-0175">Coiled coil</keyword>
<feature type="signal peptide" evidence="3">
    <location>
        <begin position="1"/>
        <end position="20"/>
    </location>
</feature>
<dbReference type="Proteomes" id="UP000011087">
    <property type="component" value="Unassembled WGS sequence"/>
</dbReference>
<dbReference type="EMBL" id="JH992975">
    <property type="protein sequence ID" value="EKX51539.1"/>
    <property type="molecule type" value="Genomic_DNA"/>
</dbReference>
<sequence length="2356" mass="261594">MRACRGSLLLLLLLLLPCEGLRRLKVQLSRLLSEEEDENFQFWQELPQHYAEAIVLLSANNDAKSAYHVMEIIPELIQTFTSQHNQVKCYTALLVVKHIRHELSRNLHLHLRDAISSGWSELVEALVLFELARTKITLSRARAAKYMKDLLNTCLKHSAYNLRGDCLLVLLKHGADIHAADDWGNTALDFATKRQEQLIRDVKVTFDDDTCAFEDTIQILRKASLVSSDVRSVWAGDLMRRLRFLGYVEKKLTCVLGSHIAERRPFVYGKHSALRFSATLPRGLEIDEATGAIGGAPSVLCLDERVTITAYDDSSRSCLSTHLEVTAVHPLPDKFDYYHHGFILCLDVDFDLHPRFSVAGYEEGWEEEGEEVREVEGEETWDRRIGEKMRHKIPSCLGQLQFTAHPDLPVGVSLCSQSGRIYGCMSDVSEPAEYKVVARNRVGQLATCWVAIGSQEPLLSLEFVPSRKHLLVGEEVNLQALLNTRVYRPPTSRPPGDRPLQLKFDVQPPLPAGLFLDPATGEISGACQSVVSEQEQVVTASWEFLRGREELVVVENADEQRGGEKTKVRVREEKGGKGWFIHESLRIVSVSSALSLSILRPPTHLEYGSSSLFLSPSSDSPVHSPTFDGSPPLSFSIFPLVRGVSIDHQTGVIRGSPLDGEPFSNSRTRSSPKRVHVLLSNPVGSVSREIILHVIDKPFLSSYTEPEVTCAIGILLDLPIKTARGHRLRFSVSPPLPPGIQLDSRTGRVFGAAEAPLRRSCFLVRAENEVGEASTSFYLTVMDPPLARQRTGKGPNTSKKVSSKRADAASGRAEARQEGGGGSRRIGGNSSLLAPAPASTIPYLPPPQQPLPSPSYHPHAPRSLRYRRMNNLLFCMNEPIAPLLPVLRHGLPPFYFSVAPPLPPGMLLDQEHGTISGTPEQAIPLMVYQVTAKNSFGTCSAELELEVQEKPSPPSYSSCYLSFGLHHFAEYPLIAPSSGTQPVEIHALNALPPGIRLEKDGRICGTASVLMGRKEVTVVACNAAGTSKTKIEIEVVEPITDFSYRKGTRTGDKTLFSFLFSSPFDSDTPTVGGGTVEEFLLLGELPEGISLDSQTGRMTGQASFPSEGGEVTEREVIIVARNKISEQRVHARYVPVSFLLIRVLDLFTARPIPRVSLRLTCLSVQDSSSSSVDQGKQEKAAASELEDSGWLTSSAQGHCRLTAKAGRLYKLNVEKSGLQLVAIDRSGRKLKARECGEYDDVKTEASAEMVTDMQEVQLSYLVLDHVDTGVFWIQVEVVEVEVVVVVVVVVVVGCGVDRRNAQENWLVGVIDGENGMFVKFAAEDHFVLDAFVLMLHSQWKKSLEILLSSKPLFLDHFLYLEKEETIQQLRLIIASADEVYARARKEMERKIKDALSLLEEASSLYASAGALSSSGTVFSQCGREFEDRLPLVTQFQLDASSTIAELRSSCLSSLSLAADNYRAYQLQEVLPVLEKVRNAVERLEGLEEGNEVKEKEEELVLLYESAMDREKLQRMHLDKAQLALAKSNAVDGRTAWRKVKKLVEEDVAALDLQVQHPLLPELEDLDVVIVRTAEEQRARGEELLQEAEEQLRGGDPFTSRATLTEATEFFGRAGHDDGGASERLRVEVKEAMMNIMQGEKLLSGAQELFNRNRIRESRERLVAAVLKFREAGVHRVESPSNKLVEIEKLELGIETVSDRLQEEASSRLEQGVLFLMMRRLQEAQQAHDHARASLSIISSSKNFPQLDSLQREIEEEFRRVTESVQARVSSCYLLATEGRAQTALELIKEARYLLPALALRRQVLAKMQQMVGECETNMLDCEQKMRSITMMIGQAERGIARKHSMRESIGRIMVVFKEAFPAFPCGELPSPPDPIPFPCTSQEDKRDPVVERRGEEEGRSQSPKGEEEEKLEAGHPSALLLWQGIAATMNMEIRFLAESCAACDELLLTAEQRLQLGELEESEQVLEEAARLVQHERMTEKTAEERRRYISGLRAKLLTSRSLLATAELWLAEGRRAAKNFEVARARMYLSSSMSTFAKIGCLARAEQVEGLLSSLDEVALKGARDAEEEERLAVLFCRSKDLPSAAHHIKRARSILDSLGLHISPVLLSLEEEVARTTSMRLQLEKAKPRELSYPLPDLSAAAGELLESFPPLLNGLDLSAACFDLSRPFLFSCLPSLPDGLQLDPSSGSIAGTCLTPSHGVYKIVCTCKLGTASAQLRVTISSLPALSEEEEEARGRASSLAHAYKLATSRVLVCRRRLSEIRKRGRVLPLGKLQRQAEEAEGMTAITGDVEHVLWAREEASATRKRLNHFEKLQREKEEAAKELEEAQAQARELELKLREENQNLARSGGRRM</sequence>
<dbReference type="EnsemblProtists" id="EKX51539">
    <property type="protein sequence ID" value="EKX51539"/>
    <property type="gene ID" value="GUITHDRAFT_134450"/>
</dbReference>
<dbReference type="InterPro" id="IPR036770">
    <property type="entry name" value="Ankyrin_rpt-contain_sf"/>
</dbReference>
<feature type="compositionally biased region" description="Basic and acidic residues" evidence="2">
    <location>
        <begin position="1882"/>
        <end position="1913"/>
    </location>
</feature>
<feature type="region of interest" description="Disordered" evidence="2">
    <location>
        <begin position="1871"/>
        <end position="1913"/>
    </location>
</feature>
<gene>
    <name evidence="4" type="ORF">GUITHDRAFT_134450</name>
</gene>
<accession>L1JT91</accession>
<feature type="coiled-coil region" evidence="1">
    <location>
        <begin position="1366"/>
        <end position="1404"/>
    </location>
</feature>
<evidence type="ECO:0000256" key="3">
    <source>
        <dbReference type="SAM" id="SignalP"/>
    </source>
</evidence>
<dbReference type="GeneID" id="17308223"/>
<evidence type="ECO:0000256" key="2">
    <source>
        <dbReference type="SAM" id="MobiDB-lite"/>
    </source>
</evidence>
<dbReference type="Gene3D" id="2.60.40.10">
    <property type="entry name" value="Immunoglobulins"/>
    <property type="match status" value="1"/>
</dbReference>
<reference evidence="5" key="3">
    <citation type="submission" date="2015-06" db="UniProtKB">
        <authorList>
            <consortium name="EnsemblProtists"/>
        </authorList>
    </citation>
    <scope>IDENTIFICATION</scope>
</reference>
<name>L1JT91_GUITC</name>
<organism evidence="4">
    <name type="scientific">Guillardia theta (strain CCMP2712)</name>
    <name type="common">Cryptophyte</name>
    <dbReference type="NCBI Taxonomy" id="905079"/>
    <lineage>
        <taxon>Eukaryota</taxon>
        <taxon>Cryptophyceae</taxon>
        <taxon>Pyrenomonadales</taxon>
        <taxon>Geminigeraceae</taxon>
        <taxon>Guillardia</taxon>
    </lineage>
</organism>
<dbReference type="InterPro" id="IPR013783">
    <property type="entry name" value="Ig-like_fold"/>
</dbReference>
<feature type="region of interest" description="Disordered" evidence="2">
    <location>
        <begin position="786"/>
        <end position="859"/>
    </location>
</feature>
<dbReference type="HOGENOM" id="CLU_229637_0_0_1"/>
<feature type="compositionally biased region" description="Pro residues" evidence="2">
    <location>
        <begin position="843"/>
        <end position="855"/>
    </location>
</feature>